<proteinExistence type="predicted"/>
<dbReference type="AlphaFoldDB" id="A0A510J8Z9"/>
<dbReference type="PROSITE" id="PS01124">
    <property type="entry name" value="HTH_ARAC_FAMILY_2"/>
    <property type="match status" value="1"/>
</dbReference>
<dbReference type="Proteomes" id="UP000321606">
    <property type="component" value="Chromosome"/>
</dbReference>
<evidence type="ECO:0000313" key="6">
    <source>
        <dbReference type="Proteomes" id="UP000321606"/>
    </source>
</evidence>
<dbReference type="PROSITE" id="PS00041">
    <property type="entry name" value="HTH_ARAC_FAMILY_1"/>
    <property type="match status" value="1"/>
</dbReference>
<feature type="domain" description="HTH araC/xylS-type" evidence="4">
    <location>
        <begin position="238"/>
        <end position="337"/>
    </location>
</feature>
<dbReference type="InterPro" id="IPR018060">
    <property type="entry name" value="HTH_AraC"/>
</dbReference>
<dbReference type="KEGG" id="lgo:JCM16774_0569"/>
<dbReference type="InterPro" id="IPR020449">
    <property type="entry name" value="Tscrpt_reg_AraC-type_HTH"/>
</dbReference>
<evidence type="ECO:0000256" key="2">
    <source>
        <dbReference type="ARBA" id="ARBA00023125"/>
    </source>
</evidence>
<dbReference type="SMART" id="SM00342">
    <property type="entry name" value="HTH_ARAC"/>
    <property type="match status" value="1"/>
</dbReference>
<dbReference type="InterPro" id="IPR053142">
    <property type="entry name" value="PchR_regulatory_protein"/>
</dbReference>
<evidence type="ECO:0000256" key="3">
    <source>
        <dbReference type="ARBA" id="ARBA00023163"/>
    </source>
</evidence>
<sequence>MNDMEKIEKKLLEEKDFIGIFGVNELKKFFSIKEKEKKFGKEYKLISKNEKLKCMLERYRIDEDYEVSILNTVGEMDKGFFYPSINMNIYEIMYCLHGECIISSGNESYFMKKGSILIYKMNNDNINEYSFKSSNFKKILIFLDIDKLETSLSKSIDKNLILEWKEKVINIFENNIFCYGKTNSEIDILSNQIENMNIDNIDDYLEFKMKIFKFLFLILKLRITPVKEVSINEEEVVMKLKGMIDGYAISEIPTIKEMYETVGISNYHLQKAFKKIEGITIYQYVQKKKMDYSKHLLETSDKNIIDIAMEIGYENPSKFSKTFKKYFGILPSKYLKKN</sequence>
<reference evidence="5 6" key="1">
    <citation type="submission" date="2019-07" db="EMBL/GenBank/DDBJ databases">
        <title>Complete Genome Sequence of Leptotrichia goodfellowii Strain JCM 16774.</title>
        <authorList>
            <person name="Watanabe S."/>
            <person name="Cui L."/>
        </authorList>
    </citation>
    <scope>NUCLEOTIDE SEQUENCE [LARGE SCALE GENOMIC DNA]</scope>
    <source>
        <strain evidence="5 6">JCM16774</strain>
    </source>
</reference>
<dbReference type="PANTHER" id="PTHR47893:SF1">
    <property type="entry name" value="REGULATORY PROTEIN PCHR"/>
    <property type="match status" value="1"/>
</dbReference>
<protein>
    <submittedName>
        <fullName evidence="5">Transcriptional regulator, AraC family</fullName>
    </submittedName>
</protein>
<dbReference type="GO" id="GO:0043565">
    <property type="term" value="F:sequence-specific DNA binding"/>
    <property type="evidence" value="ECO:0007669"/>
    <property type="project" value="InterPro"/>
</dbReference>
<dbReference type="InterPro" id="IPR037923">
    <property type="entry name" value="HTH-like"/>
</dbReference>
<dbReference type="SUPFAM" id="SSF46689">
    <property type="entry name" value="Homeodomain-like"/>
    <property type="match status" value="1"/>
</dbReference>
<keyword evidence="2" id="KW-0238">DNA-binding</keyword>
<dbReference type="InterPro" id="IPR009057">
    <property type="entry name" value="Homeodomain-like_sf"/>
</dbReference>
<dbReference type="Gene3D" id="1.10.10.60">
    <property type="entry name" value="Homeodomain-like"/>
    <property type="match status" value="2"/>
</dbReference>
<dbReference type="STRING" id="714315.GCA_000516535_00569"/>
<gene>
    <name evidence="5" type="ORF">JCM16774_0569</name>
</gene>
<accession>A0A510J8Z9</accession>
<organism evidence="5 6">
    <name type="scientific">Pseudoleptotrichia goodfellowii</name>
    <dbReference type="NCBI Taxonomy" id="157692"/>
    <lineage>
        <taxon>Bacteria</taxon>
        <taxon>Fusobacteriati</taxon>
        <taxon>Fusobacteriota</taxon>
        <taxon>Fusobacteriia</taxon>
        <taxon>Fusobacteriales</taxon>
        <taxon>Leptotrichiaceae</taxon>
        <taxon>Pseudoleptotrichia</taxon>
    </lineage>
</organism>
<dbReference type="EMBL" id="AP019822">
    <property type="protein sequence ID" value="BBM35644.1"/>
    <property type="molecule type" value="Genomic_DNA"/>
</dbReference>
<dbReference type="PRINTS" id="PR00032">
    <property type="entry name" value="HTHARAC"/>
</dbReference>
<dbReference type="InterPro" id="IPR018062">
    <property type="entry name" value="HTH_AraC-typ_CS"/>
</dbReference>
<evidence type="ECO:0000313" key="5">
    <source>
        <dbReference type="EMBL" id="BBM35644.1"/>
    </source>
</evidence>
<keyword evidence="3" id="KW-0804">Transcription</keyword>
<keyword evidence="1" id="KW-0805">Transcription regulation</keyword>
<dbReference type="PANTHER" id="PTHR47893">
    <property type="entry name" value="REGULATORY PROTEIN PCHR"/>
    <property type="match status" value="1"/>
</dbReference>
<dbReference type="Pfam" id="PF12833">
    <property type="entry name" value="HTH_18"/>
    <property type="match status" value="1"/>
</dbReference>
<dbReference type="SUPFAM" id="SSF51215">
    <property type="entry name" value="Regulatory protein AraC"/>
    <property type="match status" value="1"/>
</dbReference>
<evidence type="ECO:0000256" key="1">
    <source>
        <dbReference type="ARBA" id="ARBA00023015"/>
    </source>
</evidence>
<evidence type="ECO:0000259" key="4">
    <source>
        <dbReference type="PROSITE" id="PS01124"/>
    </source>
</evidence>
<name>A0A510J8Z9_9FUSO</name>
<dbReference type="GO" id="GO:0003700">
    <property type="term" value="F:DNA-binding transcription factor activity"/>
    <property type="evidence" value="ECO:0007669"/>
    <property type="project" value="InterPro"/>
</dbReference>